<sequence>MKASNLVSFIMLSGMLLLSMSATAAPDSGIRTLVATPASAFDVFLHQLYVASNGPAYFGGPNMKEQIRIFDLRYDYDSNLITMLFHIGPEHKLMKDFDRRNIEGKKDMLLYAAKDIAASLGIEPRNGIRYGLIQDLKIRNGWTSKDFDEDQVKNEIANRTVFELVYAWEDNNVYQVRRTHSGSYEFSVDTK</sequence>
<proteinExistence type="predicted"/>
<evidence type="ECO:0000313" key="3">
    <source>
        <dbReference type="Proteomes" id="UP000539642"/>
    </source>
</evidence>
<dbReference type="Proteomes" id="UP000539642">
    <property type="component" value="Unassembled WGS sequence"/>
</dbReference>
<dbReference type="RefSeq" id="WP_183352336.1">
    <property type="nucleotide sequence ID" value="NZ_JACHEO010000029.1"/>
</dbReference>
<accession>A0A840UUU2</accession>
<dbReference type="EMBL" id="JACHEO010000029">
    <property type="protein sequence ID" value="MBB5349552.1"/>
    <property type="molecule type" value="Genomic_DNA"/>
</dbReference>
<reference evidence="2 3" key="1">
    <citation type="submission" date="2020-08" db="EMBL/GenBank/DDBJ databases">
        <title>Genomic Encyclopedia of Type Strains, Phase IV (KMG-IV): sequencing the most valuable type-strain genomes for metagenomic binning, comparative biology and taxonomic classification.</title>
        <authorList>
            <person name="Goeker M."/>
        </authorList>
    </citation>
    <scope>NUCLEOTIDE SEQUENCE [LARGE SCALE GENOMIC DNA]</scope>
    <source>
        <strain evidence="2 3">DSM 28570</strain>
    </source>
</reference>
<evidence type="ECO:0000256" key="1">
    <source>
        <dbReference type="SAM" id="SignalP"/>
    </source>
</evidence>
<evidence type="ECO:0000313" key="2">
    <source>
        <dbReference type="EMBL" id="MBB5349552.1"/>
    </source>
</evidence>
<keyword evidence="3" id="KW-1185">Reference proteome</keyword>
<feature type="chain" id="PRO_5032886980" evidence="1">
    <location>
        <begin position="25"/>
        <end position="191"/>
    </location>
</feature>
<gene>
    <name evidence="2" type="ORF">HNQ81_003308</name>
</gene>
<protein>
    <submittedName>
        <fullName evidence="2">Uncharacterized protein</fullName>
    </submittedName>
</protein>
<comment type="caution">
    <text evidence="2">The sequence shown here is derived from an EMBL/GenBank/DDBJ whole genome shotgun (WGS) entry which is preliminary data.</text>
</comment>
<keyword evidence="1" id="KW-0732">Signal</keyword>
<name>A0A840UUU2_9BACT</name>
<organism evidence="2 3">
    <name type="scientific">Desulfoprunum benzoelyticum</name>
    <dbReference type="NCBI Taxonomy" id="1506996"/>
    <lineage>
        <taxon>Bacteria</taxon>
        <taxon>Pseudomonadati</taxon>
        <taxon>Thermodesulfobacteriota</taxon>
        <taxon>Desulfobulbia</taxon>
        <taxon>Desulfobulbales</taxon>
        <taxon>Desulfobulbaceae</taxon>
        <taxon>Desulfoprunum</taxon>
    </lineage>
</organism>
<dbReference type="AlphaFoldDB" id="A0A840UUU2"/>
<feature type="signal peptide" evidence="1">
    <location>
        <begin position="1"/>
        <end position="24"/>
    </location>
</feature>